<feature type="non-terminal residue" evidence="2">
    <location>
        <position position="1"/>
    </location>
</feature>
<evidence type="ECO:0000313" key="2">
    <source>
        <dbReference type="EMBL" id="MDZ5455947.1"/>
    </source>
</evidence>
<proteinExistence type="predicted"/>
<sequence>AQPPRIADPAFVAQTRAPVLRLALCLAEGAGGASQALADALAAHARWYGEGPGRGERLGLLAFELAGLCALAHRQGVTLETDSPLLLLPLLAPPPAGGEGEAAGQGQHHPGLEFVFAPRRVLGDGEPHWFLDLMGFPRAGRRHQVGTLDGGVLVADYTAEGAPGLPRSRARFALPGEGLPNAGWPPALTAVQLRALHAALLEAARGADASTAAALRDEATDVEAAIALHGQAPGGDAKATGGSPTPAQTTGGSAPAQAGEGEAAAADANAPHGSQAARAVALAAAAAVSAQLRPLLEALGQDRDGVLAASLRPRAGDYALAFAPAVADAARDAYEALWAEPPRVRLAVPGSRLVCHVAPAGLLGGANELSRPFPGGYRGVAVLLDPHRVWVAWKLLPPGQDAGMAYDGLVWLDDHWAWFPKPYRVLAHLASPPASA</sequence>
<name>A0ABU5IAJ0_9BURK</name>
<dbReference type="EMBL" id="JAXOJX010000005">
    <property type="protein sequence ID" value="MDZ5455947.1"/>
    <property type="molecule type" value="Genomic_DNA"/>
</dbReference>
<reference evidence="2 3" key="1">
    <citation type="submission" date="2023-11" db="EMBL/GenBank/DDBJ databases">
        <title>Draft genome of Azohydromonas lata strain H1 (DSM1123), a polyhydroxyalkanoate producer.</title>
        <authorList>
            <person name="Traversa D."/>
            <person name="D'Addabbo P."/>
            <person name="Pazzani C."/>
            <person name="Manzari C."/>
            <person name="Chiara M."/>
            <person name="Scrascia M."/>
        </authorList>
    </citation>
    <scope>NUCLEOTIDE SEQUENCE [LARGE SCALE GENOMIC DNA]</scope>
    <source>
        <strain evidence="2 3">H1</strain>
    </source>
</reference>
<protein>
    <submittedName>
        <fullName evidence="2">Imm49 family immunity protein</fullName>
    </submittedName>
</protein>
<dbReference type="RefSeq" id="WP_322464635.1">
    <property type="nucleotide sequence ID" value="NZ_JAXOJX010000005.1"/>
</dbReference>
<accession>A0ABU5IAJ0</accession>
<feature type="compositionally biased region" description="Low complexity" evidence="1">
    <location>
        <begin position="251"/>
        <end position="270"/>
    </location>
</feature>
<comment type="caution">
    <text evidence="2">The sequence shown here is derived from an EMBL/GenBank/DDBJ whole genome shotgun (WGS) entry which is preliminary data.</text>
</comment>
<organism evidence="2 3">
    <name type="scientific">Azohydromonas lata</name>
    <dbReference type="NCBI Taxonomy" id="45677"/>
    <lineage>
        <taxon>Bacteria</taxon>
        <taxon>Pseudomonadati</taxon>
        <taxon>Pseudomonadota</taxon>
        <taxon>Betaproteobacteria</taxon>
        <taxon>Burkholderiales</taxon>
        <taxon>Sphaerotilaceae</taxon>
        <taxon>Azohydromonas</taxon>
    </lineage>
</organism>
<evidence type="ECO:0000313" key="3">
    <source>
        <dbReference type="Proteomes" id="UP001293718"/>
    </source>
</evidence>
<keyword evidence="3" id="KW-1185">Reference proteome</keyword>
<dbReference type="Proteomes" id="UP001293718">
    <property type="component" value="Unassembled WGS sequence"/>
</dbReference>
<gene>
    <name evidence="2" type="ORF">SM757_05125</name>
</gene>
<evidence type="ECO:0000256" key="1">
    <source>
        <dbReference type="SAM" id="MobiDB-lite"/>
    </source>
</evidence>
<feature type="region of interest" description="Disordered" evidence="1">
    <location>
        <begin position="232"/>
        <end position="270"/>
    </location>
</feature>